<dbReference type="Proteomes" id="UP000789738">
    <property type="component" value="Unassembled WGS sequence"/>
</dbReference>
<proteinExistence type="predicted"/>
<organism evidence="1 2">
    <name type="scientific">Clostridium neonatale</name>
    <dbReference type="NCBI Taxonomy" id="137838"/>
    <lineage>
        <taxon>Bacteria</taxon>
        <taxon>Bacillati</taxon>
        <taxon>Bacillota</taxon>
        <taxon>Clostridia</taxon>
        <taxon>Eubacteriales</taxon>
        <taxon>Clostridiaceae</taxon>
        <taxon>Clostridium</taxon>
    </lineage>
</organism>
<gene>
    <name evidence="1" type="ORF">CNEO_41830</name>
</gene>
<evidence type="ECO:0000313" key="2">
    <source>
        <dbReference type="Proteomes" id="UP000789738"/>
    </source>
</evidence>
<accession>A0AA86JFE0</accession>
<dbReference type="RefSeq" id="WP_210886353.1">
    <property type="nucleotide sequence ID" value="NZ_CAKJVE010000004.1"/>
</dbReference>
<sequence>MLESFNPSKEYIFDKDTALANDEHLKANYESGNATYWVDYCDGKRVVDIDFVVGFIWDKKGIDFYCIEPRWCKEANVERKNKDKRKRKSNKQ</sequence>
<name>A0AA86JFE0_9CLOT</name>
<reference evidence="1" key="1">
    <citation type="submission" date="2021-10" db="EMBL/GenBank/DDBJ databases">
        <authorList>
            <person name="Mesa V."/>
        </authorList>
    </citation>
    <scope>NUCLEOTIDE SEQUENCE</scope>
    <source>
        <strain evidence="1">CC3_PB</strain>
    </source>
</reference>
<dbReference type="AlphaFoldDB" id="A0AA86JFE0"/>
<dbReference type="EMBL" id="CAKJVE010000004">
    <property type="protein sequence ID" value="CAG9705388.1"/>
    <property type="molecule type" value="Genomic_DNA"/>
</dbReference>
<evidence type="ECO:0000313" key="1">
    <source>
        <dbReference type="EMBL" id="CAG9705388.1"/>
    </source>
</evidence>
<comment type="caution">
    <text evidence="1">The sequence shown here is derived from an EMBL/GenBank/DDBJ whole genome shotgun (WGS) entry which is preliminary data.</text>
</comment>
<protein>
    <submittedName>
        <fullName evidence="1">Uncharacterized protein</fullName>
    </submittedName>
</protein>